<dbReference type="SMART" id="SM00091">
    <property type="entry name" value="PAS"/>
    <property type="match status" value="1"/>
</dbReference>
<keyword evidence="5" id="KW-0418">Kinase</keyword>
<keyword evidence="13" id="KW-1185">Reference proteome</keyword>
<dbReference type="RefSeq" id="WP_246906240.1">
    <property type="nucleotide sequence ID" value="NZ_JALJRB010000008.1"/>
</dbReference>
<dbReference type="CDD" id="cd00075">
    <property type="entry name" value="HATPase"/>
    <property type="match status" value="1"/>
</dbReference>
<dbReference type="CDD" id="cd00130">
    <property type="entry name" value="PAS"/>
    <property type="match status" value="1"/>
</dbReference>
<evidence type="ECO:0000313" key="13">
    <source>
        <dbReference type="Proteomes" id="UP001165427"/>
    </source>
</evidence>
<dbReference type="InterPro" id="IPR036890">
    <property type="entry name" value="HATPase_C_sf"/>
</dbReference>
<dbReference type="InterPro" id="IPR003661">
    <property type="entry name" value="HisK_dim/P_dom"/>
</dbReference>
<dbReference type="InterPro" id="IPR003594">
    <property type="entry name" value="HATPase_dom"/>
</dbReference>
<name>A0AA41R2C5_9BACT</name>
<dbReference type="SMART" id="SM00388">
    <property type="entry name" value="HisKA"/>
    <property type="match status" value="1"/>
</dbReference>
<dbReference type="PROSITE" id="PS50109">
    <property type="entry name" value="HIS_KIN"/>
    <property type="match status" value="1"/>
</dbReference>
<dbReference type="GO" id="GO:0006355">
    <property type="term" value="P:regulation of DNA-templated transcription"/>
    <property type="evidence" value="ECO:0007669"/>
    <property type="project" value="InterPro"/>
</dbReference>
<dbReference type="EMBL" id="JALJRB010000008">
    <property type="protein sequence ID" value="MCJ8500784.1"/>
    <property type="molecule type" value="Genomic_DNA"/>
</dbReference>
<accession>A0AA41R2C5</accession>
<evidence type="ECO:0000256" key="9">
    <source>
        <dbReference type="PROSITE-ProRule" id="PRU00169"/>
    </source>
</evidence>
<keyword evidence="7" id="KW-0805">Transcription regulation</keyword>
<dbReference type="FunFam" id="3.40.50.2300:FF:000018">
    <property type="entry name" value="DNA-binding transcriptional regulator NtrC"/>
    <property type="match status" value="1"/>
</dbReference>
<gene>
    <name evidence="12" type="ORF">MRX98_09400</name>
</gene>
<dbReference type="Pfam" id="PF00989">
    <property type="entry name" value="PAS"/>
    <property type="match status" value="1"/>
</dbReference>
<dbReference type="Pfam" id="PF02518">
    <property type="entry name" value="HATPase_c"/>
    <property type="match status" value="1"/>
</dbReference>
<feature type="modified residue" description="4-aspartylphosphate" evidence="9">
    <location>
        <position position="71"/>
    </location>
</feature>
<evidence type="ECO:0000256" key="4">
    <source>
        <dbReference type="ARBA" id="ARBA00022679"/>
    </source>
</evidence>
<keyword evidence="3 9" id="KW-0597">Phosphoprotein</keyword>
<dbReference type="PANTHER" id="PTHR43047">
    <property type="entry name" value="TWO-COMPONENT HISTIDINE PROTEIN KINASE"/>
    <property type="match status" value="1"/>
</dbReference>
<dbReference type="Gene3D" id="3.30.565.10">
    <property type="entry name" value="Histidine kinase-like ATPase, C-terminal domain"/>
    <property type="match status" value="1"/>
</dbReference>
<evidence type="ECO:0000256" key="7">
    <source>
        <dbReference type="ARBA" id="ARBA00023015"/>
    </source>
</evidence>
<evidence type="ECO:0000259" key="11">
    <source>
        <dbReference type="PROSITE" id="PS50110"/>
    </source>
</evidence>
<evidence type="ECO:0000256" key="1">
    <source>
        <dbReference type="ARBA" id="ARBA00000085"/>
    </source>
</evidence>
<dbReference type="Pfam" id="PF00512">
    <property type="entry name" value="HisKA"/>
    <property type="match status" value="1"/>
</dbReference>
<organism evidence="12 13">
    <name type="scientific">Desulfatitalea alkaliphila</name>
    <dbReference type="NCBI Taxonomy" id="2929485"/>
    <lineage>
        <taxon>Bacteria</taxon>
        <taxon>Pseudomonadati</taxon>
        <taxon>Thermodesulfobacteriota</taxon>
        <taxon>Desulfobacteria</taxon>
        <taxon>Desulfobacterales</taxon>
        <taxon>Desulfosarcinaceae</taxon>
        <taxon>Desulfatitalea</taxon>
    </lineage>
</organism>
<dbReference type="SUPFAM" id="SSF52172">
    <property type="entry name" value="CheY-like"/>
    <property type="match status" value="1"/>
</dbReference>
<dbReference type="InterPro" id="IPR036097">
    <property type="entry name" value="HisK_dim/P_sf"/>
</dbReference>
<dbReference type="InterPro" id="IPR011006">
    <property type="entry name" value="CheY-like_superfamily"/>
</dbReference>
<dbReference type="FunFam" id="3.30.565.10:FF:000006">
    <property type="entry name" value="Sensor histidine kinase WalK"/>
    <property type="match status" value="1"/>
</dbReference>
<proteinExistence type="predicted"/>
<dbReference type="PROSITE" id="PS50110">
    <property type="entry name" value="RESPONSE_REGULATORY"/>
    <property type="match status" value="1"/>
</dbReference>
<sequence length="499" mass="54906">MAPSDCPGAENGAGPVDFKKPSVLIVDDEKRVRQVCNQMLRQEGFDVAQAENAEVGLEQIDQRHFDIILLDLLMPGMSGLEALVHIRARHPDTVVIVITGYATLDHAVEAMKNGAFDFISKPFSPQDLRIVVTKAIEHIRTLQDIANEKSRMRTMINHLAGGVMATDTTKQVALANHAFLQMVGFKGSAPPIGKPVDQLVSDGRILEMIDQALAMTPEQFAEITAEVHSAPHGHDEARIFGVRCVPFRDRLERTLGTITVMHDITTVKQVEQMKSDFVSMVSHEIRGPLNSVLMQLKVILDGLAGDVSQKQTEILTRASEKIKALVTLSSELLDLAKMESGLIHMEKEKLSLAPLIEDQAVFHRPRAESKEIELVLAPLPDLPPVLANRMNMEEVLSNLIGNAIQYTPAKGRVEVKARAVDDFVCIQVADSGFGIPADDLPHIFKRFYRVKNDKTRLIVGTGLGLPIVKSIVEAHNGRIEVDSTVDKGTTFSVYIPVIV</sequence>
<dbReference type="InterPro" id="IPR005467">
    <property type="entry name" value="His_kinase_dom"/>
</dbReference>
<dbReference type="InterPro" id="IPR035965">
    <property type="entry name" value="PAS-like_dom_sf"/>
</dbReference>
<reference evidence="12" key="1">
    <citation type="submission" date="2022-04" db="EMBL/GenBank/DDBJ databases">
        <title>Desulfatitalea alkaliphila sp. nov., a novel anaerobic sulfate-reducing bacterium isolated from terrestrial mud volcano, Taman Peninsula, Russia.</title>
        <authorList>
            <person name="Khomyakova M.A."/>
            <person name="Merkel A.Y."/>
            <person name="Slobodkin A.I."/>
        </authorList>
    </citation>
    <scope>NUCLEOTIDE SEQUENCE</scope>
    <source>
        <strain evidence="12">M08but</strain>
    </source>
</reference>
<dbReference type="CDD" id="cd00082">
    <property type="entry name" value="HisKA"/>
    <property type="match status" value="1"/>
</dbReference>
<dbReference type="Gene3D" id="1.10.287.130">
    <property type="match status" value="1"/>
</dbReference>
<evidence type="ECO:0000259" key="10">
    <source>
        <dbReference type="PROSITE" id="PS50109"/>
    </source>
</evidence>
<dbReference type="InterPro" id="IPR004358">
    <property type="entry name" value="Sig_transdc_His_kin-like_C"/>
</dbReference>
<dbReference type="SUPFAM" id="SSF55785">
    <property type="entry name" value="PYP-like sensor domain (PAS domain)"/>
    <property type="match status" value="1"/>
</dbReference>
<keyword evidence="4" id="KW-0808">Transferase</keyword>
<dbReference type="GO" id="GO:0009927">
    <property type="term" value="F:histidine phosphotransfer kinase activity"/>
    <property type="evidence" value="ECO:0007669"/>
    <property type="project" value="TreeGrafter"/>
</dbReference>
<evidence type="ECO:0000256" key="2">
    <source>
        <dbReference type="ARBA" id="ARBA00012438"/>
    </source>
</evidence>
<feature type="domain" description="Response regulatory" evidence="11">
    <location>
        <begin position="22"/>
        <end position="136"/>
    </location>
</feature>
<dbReference type="Proteomes" id="UP001165427">
    <property type="component" value="Unassembled WGS sequence"/>
</dbReference>
<dbReference type="SMART" id="SM00448">
    <property type="entry name" value="REC"/>
    <property type="match status" value="1"/>
</dbReference>
<comment type="caution">
    <text evidence="12">The sequence shown here is derived from an EMBL/GenBank/DDBJ whole genome shotgun (WGS) entry which is preliminary data.</text>
</comment>
<dbReference type="PANTHER" id="PTHR43047:SF72">
    <property type="entry name" value="OSMOSENSING HISTIDINE PROTEIN KINASE SLN1"/>
    <property type="match status" value="1"/>
</dbReference>
<dbReference type="SUPFAM" id="SSF47384">
    <property type="entry name" value="Homodimeric domain of signal transducing histidine kinase"/>
    <property type="match status" value="1"/>
</dbReference>
<protein>
    <recommendedName>
        <fullName evidence="2">histidine kinase</fullName>
        <ecNumber evidence="2">2.7.13.3</ecNumber>
    </recommendedName>
</protein>
<dbReference type="GO" id="GO:0005886">
    <property type="term" value="C:plasma membrane"/>
    <property type="evidence" value="ECO:0007669"/>
    <property type="project" value="TreeGrafter"/>
</dbReference>
<dbReference type="AlphaFoldDB" id="A0AA41R2C5"/>
<dbReference type="SUPFAM" id="SSF55874">
    <property type="entry name" value="ATPase domain of HSP90 chaperone/DNA topoisomerase II/histidine kinase"/>
    <property type="match status" value="1"/>
</dbReference>
<evidence type="ECO:0000256" key="5">
    <source>
        <dbReference type="ARBA" id="ARBA00022777"/>
    </source>
</evidence>
<dbReference type="Pfam" id="PF00072">
    <property type="entry name" value="Response_reg"/>
    <property type="match status" value="1"/>
</dbReference>
<dbReference type="SMART" id="SM00387">
    <property type="entry name" value="HATPase_c"/>
    <property type="match status" value="1"/>
</dbReference>
<evidence type="ECO:0000256" key="3">
    <source>
        <dbReference type="ARBA" id="ARBA00022553"/>
    </source>
</evidence>
<dbReference type="EC" id="2.7.13.3" evidence="2"/>
<evidence type="ECO:0000313" key="12">
    <source>
        <dbReference type="EMBL" id="MCJ8500784.1"/>
    </source>
</evidence>
<dbReference type="InterPro" id="IPR001789">
    <property type="entry name" value="Sig_transdc_resp-reg_receiver"/>
</dbReference>
<evidence type="ECO:0000256" key="6">
    <source>
        <dbReference type="ARBA" id="ARBA00023012"/>
    </source>
</evidence>
<keyword evidence="8" id="KW-0804">Transcription</keyword>
<dbReference type="Gene3D" id="3.40.50.2300">
    <property type="match status" value="1"/>
</dbReference>
<dbReference type="Gene3D" id="3.30.450.20">
    <property type="entry name" value="PAS domain"/>
    <property type="match status" value="1"/>
</dbReference>
<dbReference type="InterPro" id="IPR000014">
    <property type="entry name" value="PAS"/>
</dbReference>
<feature type="domain" description="Histidine kinase" evidence="10">
    <location>
        <begin position="280"/>
        <end position="499"/>
    </location>
</feature>
<dbReference type="PRINTS" id="PR00344">
    <property type="entry name" value="BCTRLSENSOR"/>
</dbReference>
<comment type="catalytic activity">
    <reaction evidence="1">
        <text>ATP + protein L-histidine = ADP + protein N-phospho-L-histidine.</text>
        <dbReference type="EC" id="2.7.13.3"/>
    </reaction>
</comment>
<evidence type="ECO:0000256" key="8">
    <source>
        <dbReference type="ARBA" id="ARBA00023163"/>
    </source>
</evidence>
<keyword evidence="6" id="KW-0902">Two-component regulatory system</keyword>
<dbReference type="GO" id="GO:0000155">
    <property type="term" value="F:phosphorelay sensor kinase activity"/>
    <property type="evidence" value="ECO:0007669"/>
    <property type="project" value="InterPro"/>
</dbReference>
<dbReference type="InterPro" id="IPR013767">
    <property type="entry name" value="PAS_fold"/>
</dbReference>